<sequence length="168" mass="19410">MDNQNTIASAVDHGPAFRSWFIPEYTQHERGRGWYAVAALVALGLIAWAIYSVNFLFAVLIVLTAIILLVRHSEMPAQLMVSIFEDGIQAGENFYAYRDLKSFWIIYEPPEVKTLYFDFKSAWRPRLPVPLAEENPVEVRRFLLKYLEEDLSRESEPTSDALSRLLRL</sequence>
<accession>A0A1F7VAH3</accession>
<reference evidence="2 3" key="1">
    <citation type="journal article" date="2016" name="Nat. Commun.">
        <title>Thousands of microbial genomes shed light on interconnected biogeochemical processes in an aquifer system.</title>
        <authorList>
            <person name="Anantharaman K."/>
            <person name="Brown C.T."/>
            <person name="Hug L.A."/>
            <person name="Sharon I."/>
            <person name="Castelle C.J."/>
            <person name="Probst A.J."/>
            <person name="Thomas B.C."/>
            <person name="Singh A."/>
            <person name="Wilkins M.J."/>
            <person name="Karaoz U."/>
            <person name="Brodie E.L."/>
            <person name="Williams K.H."/>
            <person name="Hubbard S.S."/>
            <person name="Banfield J.F."/>
        </authorList>
    </citation>
    <scope>NUCLEOTIDE SEQUENCE [LARGE SCALE GENOMIC DNA]</scope>
</reference>
<name>A0A1F7VAH3_9BACT</name>
<proteinExistence type="predicted"/>
<evidence type="ECO:0000313" key="2">
    <source>
        <dbReference type="EMBL" id="OGL87532.1"/>
    </source>
</evidence>
<keyword evidence="1" id="KW-0472">Membrane</keyword>
<feature type="transmembrane region" description="Helical" evidence="1">
    <location>
        <begin position="37"/>
        <end position="70"/>
    </location>
</feature>
<evidence type="ECO:0008006" key="4">
    <source>
        <dbReference type="Google" id="ProtNLM"/>
    </source>
</evidence>
<dbReference type="STRING" id="1802407.A3I40_01300"/>
<comment type="caution">
    <text evidence="2">The sequence shown here is derived from an EMBL/GenBank/DDBJ whole genome shotgun (WGS) entry which is preliminary data.</text>
</comment>
<evidence type="ECO:0000313" key="3">
    <source>
        <dbReference type="Proteomes" id="UP000178723"/>
    </source>
</evidence>
<protein>
    <recommendedName>
        <fullName evidence="4">DUF5673 domain-containing protein</fullName>
    </recommendedName>
</protein>
<keyword evidence="1" id="KW-0812">Transmembrane</keyword>
<evidence type="ECO:0000256" key="1">
    <source>
        <dbReference type="SAM" id="Phobius"/>
    </source>
</evidence>
<gene>
    <name evidence="2" type="ORF">A3I40_01300</name>
</gene>
<keyword evidence="1" id="KW-1133">Transmembrane helix</keyword>
<organism evidence="2 3">
    <name type="scientific">Candidatus Uhrbacteria bacterium RIFCSPLOWO2_02_FULL_48_12</name>
    <dbReference type="NCBI Taxonomy" id="1802407"/>
    <lineage>
        <taxon>Bacteria</taxon>
        <taxon>Candidatus Uhriibacteriota</taxon>
    </lineage>
</organism>
<dbReference type="AlphaFoldDB" id="A0A1F7VAH3"/>
<dbReference type="EMBL" id="MGEP01000001">
    <property type="protein sequence ID" value="OGL87532.1"/>
    <property type="molecule type" value="Genomic_DNA"/>
</dbReference>
<dbReference type="Proteomes" id="UP000178723">
    <property type="component" value="Unassembled WGS sequence"/>
</dbReference>